<gene>
    <name evidence="3" type="ORF">TCAP_04058</name>
</gene>
<keyword evidence="2" id="KW-0812">Transmembrane</keyword>
<dbReference type="EMBL" id="NRSZ01000627">
    <property type="protein sequence ID" value="PNY26009.1"/>
    <property type="molecule type" value="Genomic_DNA"/>
</dbReference>
<feature type="transmembrane region" description="Helical" evidence="2">
    <location>
        <begin position="57"/>
        <end position="79"/>
    </location>
</feature>
<feature type="compositionally biased region" description="Pro residues" evidence="1">
    <location>
        <begin position="28"/>
        <end position="40"/>
    </location>
</feature>
<sequence length="295" mass="32343">MSVESLRRPRHRRVVVIRRRGAGRAAPREPPVNDRPPPAWPRHKYTRSQSGIHRPRVSWLLCAAWSSVAATWVIAYLIFGTPEQHLAPPSSTSTCCLAPTQQDPSAVSLLRRLGRPYRVPLHCDVLSVTTSTTTTPPPPPRTAHAHETAPVRRPSASASHLCCQGLALACAADDGRDDPRARYLLLRGRISAIRRRPRGKRSLSGWTRKSAIEIASRRLASLSLTLIASLAELSGKAAVGPRQLITSLRLSGGFGSSNRTTTTTTAPLPLVVTAEPIQTLYFQTQIYSHRHRNGL</sequence>
<dbReference type="OrthoDB" id="774557at2759"/>
<evidence type="ECO:0000256" key="2">
    <source>
        <dbReference type="SAM" id="Phobius"/>
    </source>
</evidence>
<evidence type="ECO:0000313" key="3">
    <source>
        <dbReference type="EMBL" id="PNY26009.1"/>
    </source>
</evidence>
<evidence type="ECO:0000313" key="4">
    <source>
        <dbReference type="Proteomes" id="UP000236621"/>
    </source>
</evidence>
<name>A0A2K3QEQ5_9HYPO</name>
<dbReference type="Proteomes" id="UP000236621">
    <property type="component" value="Unassembled WGS sequence"/>
</dbReference>
<dbReference type="AlphaFoldDB" id="A0A2K3QEQ5"/>
<accession>A0A2K3QEQ5</accession>
<keyword evidence="4" id="KW-1185">Reference proteome</keyword>
<keyword evidence="2" id="KW-0472">Membrane</keyword>
<proteinExistence type="predicted"/>
<keyword evidence="2" id="KW-1133">Transmembrane helix</keyword>
<evidence type="ECO:0000256" key="1">
    <source>
        <dbReference type="SAM" id="MobiDB-lite"/>
    </source>
</evidence>
<reference evidence="3 4" key="1">
    <citation type="submission" date="2017-08" db="EMBL/GenBank/DDBJ databases">
        <title>Harnessing the power of phylogenomics to disentangle the directionality and signatures of interkingdom host jumping in the parasitic fungal genus Tolypocladium.</title>
        <authorList>
            <person name="Quandt C.A."/>
            <person name="Patterson W."/>
            <person name="Spatafora J.W."/>
        </authorList>
    </citation>
    <scope>NUCLEOTIDE SEQUENCE [LARGE SCALE GENOMIC DNA]</scope>
    <source>
        <strain evidence="3 4">CBS 113982</strain>
    </source>
</reference>
<comment type="caution">
    <text evidence="3">The sequence shown here is derived from an EMBL/GenBank/DDBJ whole genome shotgun (WGS) entry which is preliminary data.</text>
</comment>
<organism evidence="3 4">
    <name type="scientific">Tolypocladium capitatum</name>
    <dbReference type="NCBI Taxonomy" id="45235"/>
    <lineage>
        <taxon>Eukaryota</taxon>
        <taxon>Fungi</taxon>
        <taxon>Dikarya</taxon>
        <taxon>Ascomycota</taxon>
        <taxon>Pezizomycotina</taxon>
        <taxon>Sordariomycetes</taxon>
        <taxon>Hypocreomycetidae</taxon>
        <taxon>Hypocreales</taxon>
        <taxon>Ophiocordycipitaceae</taxon>
        <taxon>Tolypocladium</taxon>
    </lineage>
</organism>
<feature type="region of interest" description="Disordered" evidence="1">
    <location>
        <begin position="18"/>
        <end position="47"/>
    </location>
</feature>
<protein>
    <submittedName>
        <fullName evidence="3">Uncharacterized protein</fullName>
    </submittedName>
</protein>
<feature type="region of interest" description="Disordered" evidence="1">
    <location>
        <begin position="129"/>
        <end position="151"/>
    </location>
</feature>